<name>A0ACC0B6H3_CATRO</name>
<proteinExistence type="predicted"/>
<reference evidence="2" key="1">
    <citation type="journal article" date="2023" name="Nat. Plants">
        <title>Single-cell RNA sequencing provides a high-resolution roadmap for understanding the multicellular compartmentation of specialized metabolism.</title>
        <authorList>
            <person name="Sun S."/>
            <person name="Shen X."/>
            <person name="Li Y."/>
            <person name="Li Y."/>
            <person name="Wang S."/>
            <person name="Li R."/>
            <person name="Zhang H."/>
            <person name="Shen G."/>
            <person name="Guo B."/>
            <person name="Wei J."/>
            <person name="Xu J."/>
            <person name="St-Pierre B."/>
            <person name="Chen S."/>
            <person name="Sun C."/>
        </authorList>
    </citation>
    <scope>NUCLEOTIDE SEQUENCE [LARGE SCALE GENOMIC DNA]</scope>
</reference>
<comment type="caution">
    <text evidence="1">The sequence shown here is derived from an EMBL/GenBank/DDBJ whole genome shotgun (WGS) entry which is preliminary data.</text>
</comment>
<protein>
    <submittedName>
        <fullName evidence="1">Uncharacterized protein</fullName>
    </submittedName>
</protein>
<accession>A0ACC0B6H3</accession>
<evidence type="ECO:0000313" key="1">
    <source>
        <dbReference type="EMBL" id="KAI5668235.1"/>
    </source>
</evidence>
<evidence type="ECO:0000313" key="2">
    <source>
        <dbReference type="Proteomes" id="UP001060085"/>
    </source>
</evidence>
<dbReference type="Proteomes" id="UP001060085">
    <property type="component" value="Linkage Group LG04"/>
</dbReference>
<organism evidence="1 2">
    <name type="scientific">Catharanthus roseus</name>
    <name type="common">Madagascar periwinkle</name>
    <name type="synonym">Vinca rosea</name>
    <dbReference type="NCBI Taxonomy" id="4058"/>
    <lineage>
        <taxon>Eukaryota</taxon>
        <taxon>Viridiplantae</taxon>
        <taxon>Streptophyta</taxon>
        <taxon>Embryophyta</taxon>
        <taxon>Tracheophyta</taxon>
        <taxon>Spermatophyta</taxon>
        <taxon>Magnoliopsida</taxon>
        <taxon>eudicotyledons</taxon>
        <taxon>Gunneridae</taxon>
        <taxon>Pentapetalae</taxon>
        <taxon>asterids</taxon>
        <taxon>lamiids</taxon>
        <taxon>Gentianales</taxon>
        <taxon>Apocynaceae</taxon>
        <taxon>Rauvolfioideae</taxon>
        <taxon>Vinceae</taxon>
        <taxon>Catharanthinae</taxon>
        <taxon>Catharanthus</taxon>
    </lineage>
</organism>
<keyword evidence="2" id="KW-1185">Reference proteome</keyword>
<dbReference type="EMBL" id="CM044704">
    <property type="protein sequence ID" value="KAI5668235.1"/>
    <property type="molecule type" value="Genomic_DNA"/>
</dbReference>
<gene>
    <name evidence="1" type="ORF">M9H77_18088</name>
</gene>
<sequence length="244" mass="27263">MTPTIQNVVINATYIPIYMHRETMHEAITVRRPILRVQFFRVRFFSAVTSVRCWSSTQLSKAGLEFENPSSRRMLKLSNKSIGACYEIFGAHKTVGMRSSWWSSALSMRVIPNIESKRKQKHSYSITNGFFAFNVLQNKIQINSKTEKGLAVNNIKERSDLLPRDPSGLGNGANSKSRTSPASSASVSAKKDSPKCSFDEEQCESLSNQWPQNSALKLSQQGMPFPLTAVTHAVTRGLTGTDQR</sequence>